<feature type="region of interest" description="Disordered" evidence="1">
    <location>
        <begin position="66"/>
        <end position="90"/>
    </location>
</feature>
<sequence>MSKERTERPTGLPHRRCKGTNIKNMPAQARSNYETPILKILVGDEEAMFKINEGLLQGTSFFAEHGRRAPRPVRQAPTTPATPTTPPNRSGLFFDNVSEHTVESDDEAVTVDLTDSDADYELKGKFYYSRDAFNIFVRHLNEAPPVTPKDQEGCWSLFKAYALAQHYSVELLQNQVIDALQKFYVQNTIPITDVIYAVQHWGDNVDCFLVSYLIAQAGYEIALDWARYRGDNHELVALFQSGNKGIIEELFRAAMDHTKPNPSADPAKHKRNWRLQPSE</sequence>
<reference evidence="2 3" key="1">
    <citation type="submission" date="2023-08" db="EMBL/GenBank/DDBJ databases">
        <title>Black Yeasts Isolated from many extreme environments.</title>
        <authorList>
            <person name="Coleine C."/>
            <person name="Stajich J.E."/>
            <person name="Selbmann L."/>
        </authorList>
    </citation>
    <scope>NUCLEOTIDE SEQUENCE [LARGE SCALE GENOMIC DNA]</scope>
    <source>
        <strain evidence="2 3">CCFEE 5885</strain>
    </source>
</reference>
<evidence type="ECO:0000313" key="3">
    <source>
        <dbReference type="Proteomes" id="UP001345013"/>
    </source>
</evidence>
<keyword evidence="3" id="KW-1185">Reference proteome</keyword>
<feature type="compositionally biased region" description="Low complexity" evidence="1">
    <location>
        <begin position="72"/>
        <end position="82"/>
    </location>
</feature>
<name>A0ABR0KE68_9EURO</name>
<accession>A0ABR0KE68</accession>
<organism evidence="2 3">
    <name type="scientific">Lithohypha guttulata</name>
    <dbReference type="NCBI Taxonomy" id="1690604"/>
    <lineage>
        <taxon>Eukaryota</taxon>
        <taxon>Fungi</taxon>
        <taxon>Dikarya</taxon>
        <taxon>Ascomycota</taxon>
        <taxon>Pezizomycotina</taxon>
        <taxon>Eurotiomycetes</taxon>
        <taxon>Chaetothyriomycetidae</taxon>
        <taxon>Chaetothyriales</taxon>
        <taxon>Trichomeriaceae</taxon>
        <taxon>Lithohypha</taxon>
    </lineage>
</organism>
<feature type="region of interest" description="Disordered" evidence="1">
    <location>
        <begin position="257"/>
        <end position="279"/>
    </location>
</feature>
<dbReference type="Proteomes" id="UP001345013">
    <property type="component" value="Unassembled WGS sequence"/>
</dbReference>
<gene>
    <name evidence="2" type="ORF">LTR24_004204</name>
</gene>
<comment type="caution">
    <text evidence="2">The sequence shown here is derived from an EMBL/GenBank/DDBJ whole genome shotgun (WGS) entry which is preliminary data.</text>
</comment>
<evidence type="ECO:0000313" key="2">
    <source>
        <dbReference type="EMBL" id="KAK5093493.1"/>
    </source>
</evidence>
<protein>
    <submittedName>
        <fullName evidence="2">Uncharacterized protein</fullName>
    </submittedName>
</protein>
<dbReference type="EMBL" id="JAVRRG010000042">
    <property type="protein sequence ID" value="KAK5093493.1"/>
    <property type="molecule type" value="Genomic_DNA"/>
</dbReference>
<proteinExistence type="predicted"/>
<feature type="region of interest" description="Disordered" evidence="1">
    <location>
        <begin position="1"/>
        <end position="22"/>
    </location>
</feature>
<evidence type="ECO:0000256" key="1">
    <source>
        <dbReference type="SAM" id="MobiDB-lite"/>
    </source>
</evidence>